<keyword evidence="2" id="KW-1185">Reference proteome</keyword>
<accession>A0A517S8S1</accession>
<protein>
    <submittedName>
        <fullName evidence="1">Uncharacterized protein</fullName>
    </submittedName>
</protein>
<dbReference type="KEGG" id="ccos:Pan44_05210"/>
<dbReference type="InParanoid" id="A0A517S8S1"/>
<dbReference type="AlphaFoldDB" id="A0A517S8S1"/>
<dbReference type="RefSeq" id="WP_145026917.1">
    <property type="nucleotide sequence ID" value="NZ_CP036271.1"/>
</dbReference>
<proteinExistence type="predicted"/>
<name>A0A517S8S1_9PLAN</name>
<sequence>MSTSEFDLDDLSLADQIRAEVEALILESERSQRPLEMEPLRSKLFEQFVLAQAAGYLVEEAAEDLTADGLMHTLATKWGLRSAAQSSVRENAPLPPEHLTRMRGLWAMMRMWMEWTYAWGRWDEFHKT</sequence>
<dbReference type="OrthoDB" id="215235at2"/>
<evidence type="ECO:0000313" key="1">
    <source>
        <dbReference type="EMBL" id="QDT52509.1"/>
    </source>
</evidence>
<reference evidence="1 2" key="1">
    <citation type="submission" date="2019-02" db="EMBL/GenBank/DDBJ databases">
        <title>Deep-cultivation of Planctomycetes and their phenomic and genomic characterization uncovers novel biology.</title>
        <authorList>
            <person name="Wiegand S."/>
            <person name="Jogler M."/>
            <person name="Boedeker C."/>
            <person name="Pinto D."/>
            <person name="Vollmers J."/>
            <person name="Rivas-Marin E."/>
            <person name="Kohn T."/>
            <person name="Peeters S.H."/>
            <person name="Heuer A."/>
            <person name="Rast P."/>
            <person name="Oberbeckmann S."/>
            <person name="Bunk B."/>
            <person name="Jeske O."/>
            <person name="Meyerdierks A."/>
            <person name="Storesund J.E."/>
            <person name="Kallscheuer N."/>
            <person name="Luecker S."/>
            <person name="Lage O.M."/>
            <person name="Pohl T."/>
            <person name="Merkel B.J."/>
            <person name="Hornburger P."/>
            <person name="Mueller R.-W."/>
            <person name="Bruemmer F."/>
            <person name="Labrenz M."/>
            <person name="Spormann A.M."/>
            <person name="Op den Camp H."/>
            <person name="Overmann J."/>
            <person name="Amann R."/>
            <person name="Jetten M.S.M."/>
            <person name="Mascher T."/>
            <person name="Medema M.H."/>
            <person name="Devos D.P."/>
            <person name="Kaster A.-K."/>
            <person name="Ovreas L."/>
            <person name="Rohde M."/>
            <person name="Galperin M.Y."/>
            <person name="Jogler C."/>
        </authorList>
    </citation>
    <scope>NUCLEOTIDE SEQUENCE [LARGE SCALE GENOMIC DNA]</scope>
    <source>
        <strain evidence="1 2">Pan44</strain>
    </source>
</reference>
<dbReference type="EMBL" id="CP036271">
    <property type="protein sequence ID" value="QDT52509.1"/>
    <property type="molecule type" value="Genomic_DNA"/>
</dbReference>
<organism evidence="1 2">
    <name type="scientific">Caulifigura coniformis</name>
    <dbReference type="NCBI Taxonomy" id="2527983"/>
    <lineage>
        <taxon>Bacteria</taxon>
        <taxon>Pseudomonadati</taxon>
        <taxon>Planctomycetota</taxon>
        <taxon>Planctomycetia</taxon>
        <taxon>Planctomycetales</taxon>
        <taxon>Planctomycetaceae</taxon>
        <taxon>Caulifigura</taxon>
    </lineage>
</organism>
<gene>
    <name evidence="1" type="ORF">Pan44_05210</name>
</gene>
<evidence type="ECO:0000313" key="2">
    <source>
        <dbReference type="Proteomes" id="UP000315700"/>
    </source>
</evidence>
<dbReference type="Proteomes" id="UP000315700">
    <property type="component" value="Chromosome"/>
</dbReference>